<dbReference type="GO" id="GO:0006097">
    <property type="term" value="P:glyoxylate cycle"/>
    <property type="evidence" value="ECO:0007669"/>
    <property type="project" value="UniProtKB-UniPathway"/>
</dbReference>
<name>A0A8J6CUT4_9ROSI</name>
<dbReference type="Gene3D" id="3.20.20.360">
    <property type="entry name" value="Malate synthase, domain 3"/>
    <property type="match status" value="1"/>
</dbReference>
<comment type="caution">
    <text evidence="1">The sequence shown here is derived from an EMBL/GenBank/DDBJ whole genome shotgun (WGS) entry which is preliminary data.</text>
</comment>
<protein>
    <submittedName>
        <fullName evidence="1">Uncharacterized protein</fullName>
    </submittedName>
</protein>
<dbReference type="GO" id="GO:0003824">
    <property type="term" value="F:catalytic activity"/>
    <property type="evidence" value="ECO:0007669"/>
    <property type="project" value="InterPro"/>
</dbReference>
<dbReference type="Proteomes" id="UP000701853">
    <property type="component" value="Chromosome 8"/>
</dbReference>
<keyword evidence="2" id="KW-1185">Reference proteome</keyword>
<proteinExistence type="predicted"/>
<dbReference type="InterPro" id="IPR011076">
    <property type="entry name" value="Malate_synth_sf"/>
</dbReference>
<dbReference type="OrthoDB" id="4078635at2759"/>
<dbReference type="UniPathway" id="UPA00703">
    <property type="reaction ID" value="UER00720"/>
</dbReference>
<sequence length="83" mass="9268">MKYIREGDWTCAPVLPAVADRRVEITGPVERKMINSALNSGAIVFMVTDVWMASQHRDPQDHDLATVLGITTLKVECRDTVAR</sequence>
<dbReference type="EMBL" id="JAHUZN010000008">
    <property type="protein sequence ID" value="KAG8485394.1"/>
    <property type="molecule type" value="Genomic_DNA"/>
</dbReference>
<organism evidence="1 2">
    <name type="scientific">Gossypium anomalum</name>
    <dbReference type="NCBI Taxonomy" id="47600"/>
    <lineage>
        <taxon>Eukaryota</taxon>
        <taxon>Viridiplantae</taxon>
        <taxon>Streptophyta</taxon>
        <taxon>Embryophyta</taxon>
        <taxon>Tracheophyta</taxon>
        <taxon>Spermatophyta</taxon>
        <taxon>Magnoliopsida</taxon>
        <taxon>eudicotyledons</taxon>
        <taxon>Gunneridae</taxon>
        <taxon>Pentapetalae</taxon>
        <taxon>rosids</taxon>
        <taxon>malvids</taxon>
        <taxon>Malvales</taxon>
        <taxon>Malvaceae</taxon>
        <taxon>Malvoideae</taxon>
        <taxon>Gossypium</taxon>
    </lineage>
</organism>
<accession>A0A8J6CUT4</accession>
<evidence type="ECO:0000313" key="2">
    <source>
        <dbReference type="Proteomes" id="UP000701853"/>
    </source>
</evidence>
<dbReference type="InterPro" id="IPR046363">
    <property type="entry name" value="MS_N_TIM-barrel_dom"/>
</dbReference>
<dbReference type="AlphaFoldDB" id="A0A8J6CUT4"/>
<dbReference type="SUPFAM" id="SSF51645">
    <property type="entry name" value="Malate synthase G"/>
    <property type="match status" value="1"/>
</dbReference>
<evidence type="ECO:0000313" key="1">
    <source>
        <dbReference type="EMBL" id="KAG8485394.1"/>
    </source>
</evidence>
<reference evidence="1 2" key="1">
    <citation type="journal article" date="2021" name="bioRxiv">
        <title>The Gossypium anomalum genome as a resource for cotton improvement and evolutionary analysis of hybrid incompatibility.</title>
        <authorList>
            <person name="Grover C.E."/>
            <person name="Yuan D."/>
            <person name="Arick M.A."/>
            <person name="Miller E.R."/>
            <person name="Hu G."/>
            <person name="Peterson D.G."/>
            <person name="Wendel J.F."/>
            <person name="Udall J.A."/>
        </authorList>
    </citation>
    <scope>NUCLEOTIDE SEQUENCE [LARGE SCALE GENOMIC DNA]</scope>
    <source>
        <strain evidence="1">JFW-Udall</strain>
        <tissue evidence="1">Leaf</tissue>
    </source>
</reference>
<gene>
    <name evidence="1" type="ORF">CXB51_021389</name>
</gene>